<dbReference type="Proteomes" id="UP000053660">
    <property type="component" value="Unassembled WGS sequence"/>
</dbReference>
<accession>A0A0B1T6X0</accession>
<sequence length="200" mass="22497">FTDQLVESRISADGETLFLATASQVKSTSCAVQIHRVASDGSTFSGPIQTCYRPEHDDSKQGMQFERVATTTLFPDLSTSADILTAVDTNGSVLLYNLTSDMLLAYLPARIEQDVLSISTTIQEDRLLVALLQQTRFCALRYNFASGCVSVLEGYYQKFDYSGELRDFAWADENLIMWYVDRQGVNVVEFQFKWHPDNVC</sequence>
<proteinExistence type="predicted"/>
<gene>
    <name evidence="1" type="ORF">OESDEN_09027</name>
</gene>
<name>A0A0B1T6X0_OESDE</name>
<evidence type="ECO:0000313" key="2">
    <source>
        <dbReference type="Proteomes" id="UP000053660"/>
    </source>
</evidence>
<organism evidence="1 2">
    <name type="scientific">Oesophagostomum dentatum</name>
    <name type="common">Nodular worm</name>
    <dbReference type="NCBI Taxonomy" id="61180"/>
    <lineage>
        <taxon>Eukaryota</taxon>
        <taxon>Metazoa</taxon>
        <taxon>Ecdysozoa</taxon>
        <taxon>Nematoda</taxon>
        <taxon>Chromadorea</taxon>
        <taxon>Rhabditida</taxon>
        <taxon>Rhabditina</taxon>
        <taxon>Rhabditomorpha</taxon>
        <taxon>Strongyloidea</taxon>
        <taxon>Strongylidae</taxon>
        <taxon>Oesophagostomum</taxon>
    </lineage>
</organism>
<protein>
    <submittedName>
        <fullName evidence="1">Uncharacterized protein</fullName>
    </submittedName>
</protein>
<feature type="non-terminal residue" evidence="1">
    <location>
        <position position="1"/>
    </location>
</feature>
<reference evidence="1 2" key="1">
    <citation type="submission" date="2014-03" db="EMBL/GenBank/DDBJ databases">
        <title>Draft genome of the hookworm Oesophagostomum dentatum.</title>
        <authorList>
            <person name="Mitreva M."/>
        </authorList>
    </citation>
    <scope>NUCLEOTIDE SEQUENCE [LARGE SCALE GENOMIC DNA]</scope>
    <source>
        <strain evidence="1 2">OD-Hann</strain>
    </source>
</reference>
<dbReference type="OrthoDB" id="5819285at2759"/>
<dbReference type="EMBL" id="KN552330">
    <property type="protein sequence ID" value="KHJ91115.1"/>
    <property type="molecule type" value="Genomic_DNA"/>
</dbReference>
<evidence type="ECO:0000313" key="1">
    <source>
        <dbReference type="EMBL" id="KHJ91115.1"/>
    </source>
</evidence>
<dbReference type="AlphaFoldDB" id="A0A0B1T6X0"/>
<keyword evidence="2" id="KW-1185">Reference proteome</keyword>